<keyword evidence="2" id="KW-0812">Transmembrane</keyword>
<evidence type="ECO:0000256" key="1">
    <source>
        <dbReference type="SAM" id="MobiDB-lite"/>
    </source>
</evidence>
<name>A0A6A5YH24_9PLEO</name>
<accession>A0A6A5YH24</accession>
<sequence>MVPNTYAAYYCLGTGSKSVDLTFDLDPSSQGYIANFTQTIYYQTSPSLYYGTVLATIELPQMLLFDPTTSRTSFHSTIPSNTDPAEAAERKATGISSGAKIAIGISIPFICIVIALVAFLFIRRRRRKHPSSQPSYAAVNADDQIKPELEGDQGHVSGQEQYKKAELHANQEHQPGELEAGANVGEIVRYELPSEAERRDV</sequence>
<evidence type="ECO:0000256" key="2">
    <source>
        <dbReference type="SAM" id="Phobius"/>
    </source>
</evidence>
<dbReference type="AlphaFoldDB" id="A0A6A5YH24"/>
<feature type="compositionally biased region" description="Basic and acidic residues" evidence="1">
    <location>
        <begin position="143"/>
        <end position="153"/>
    </location>
</feature>
<protein>
    <submittedName>
        <fullName evidence="3">Uncharacterized protein</fullName>
    </submittedName>
</protein>
<organism evidence="3 4">
    <name type="scientific">Lophiotrema nucula</name>
    <dbReference type="NCBI Taxonomy" id="690887"/>
    <lineage>
        <taxon>Eukaryota</taxon>
        <taxon>Fungi</taxon>
        <taxon>Dikarya</taxon>
        <taxon>Ascomycota</taxon>
        <taxon>Pezizomycotina</taxon>
        <taxon>Dothideomycetes</taxon>
        <taxon>Pleosporomycetidae</taxon>
        <taxon>Pleosporales</taxon>
        <taxon>Lophiotremataceae</taxon>
        <taxon>Lophiotrema</taxon>
    </lineage>
</organism>
<keyword evidence="2" id="KW-0472">Membrane</keyword>
<keyword evidence="4" id="KW-1185">Reference proteome</keyword>
<dbReference type="EMBL" id="ML977363">
    <property type="protein sequence ID" value="KAF2106396.1"/>
    <property type="molecule type" value="Genomic_DNA"/>
</dbReference>
<dbReference type="CDD" id="cd12087">
    <property type="entry name" value="TM_EGFR-like"/>
    <property type="match status" value="1"/>
</dbReference>
<evidence type="ECO:0000313" key="4">
    <source>
        <dbReference type="Proteomes" id="UP000799770"/>
    </source>
</evidence>
<gene>
    <name evidence="3" type="ORF">BDV96DRAFT_591112</name>
</gene>
<keyword evidence="2" id="KW-1133">Transmembrane helix</keyword>
<evidence type="ECO:0000313" key="3">
    <source>
        <dbReference type="EMBL" id="KAF2106396.1"/>
    </source>
</evidence>
<proteinExistence type="predicted"/>
<feature type="transmembrane region" description="Helical" evidence="2">
    <location>
        <begin position="101"/>
        <end position="122"/>
    </location>
</feature>
<feature type="region of interest" description="Disordered" evidence="1">
    <location>
        <begin position="131"/>
        <end position="182"/>
    </location>
</feature>
<feature type="compositionally biased region" description="Basic and acidic residues" evidence="1">
    <location>
        <begin position="161"/>
        <end position="176"/>
    </location>
</feature>
<dbReference type="Proteomes" id="UP000799770">
    <property type="component" value="Unassembled WGS sequence"/>
</dbReference>
<reference evidence="3" key="1">
    <citation type="journal article" date="2020" name="Stud. Mycol.">
        <title>101 Dothideomycetes genomes: a test case for predicting lifestyles and emergence of pathogens.</title>
        <authorList>
            <person name="Haridas S."/>
            <person name="Albert R."/>
            <person name="Binder M."/>
            <person name="Bloem J."/>
            <person name="Labutti K."/>
            <person name="Salamov A."/>
            <person name="Andreopoulos B."/>
            <person name="Baker S."/>
            <person name="Barry K."/>
            <person name="Bills G."/>
            <person name="Bluhm B."/>
            <person name="Cannon C."/>
            <person name="Castanera R."/>
            <person name="Culley D."/>
            <person name="Daum C."/>
            <person name="Ezra D."/>
            <person name="Gonzalez J."/>
            <person name="Henrissat B."/>
            <person name="Kuo A."/>
            <person name="Liang C."/>
            <person name="Lipzen A."/>
            <person name="Lutzoni F."/>
            <person name="Magnuson J."/>
            <person name="Mondo S."/>
            <person name="Nolan M."/>
            <person name="Ohm R."/>
            <person name="Pangilinan J."/>
            <person name="Park H.-J."/>
            <person name="Ramirez L."/>
            <person name="Alfaro M."/>
            <person name="Sun H."/>
            <person name="Tritt A."/>
            <person name="Yoshinaga Y."/>
            <person name="Zwiers L.-H."/>
            <person name="Turgeon B."/>
            <person name="Goodwin S."/>
            <person name="Spatafora J."/>
            <person name="Crous P."/>
            <person name="Grigoriev I."/>
        </authorList>
    </citation>
    <scope>NUCLEOTIDE SEQUENCE</scope>
    <source>
        <strain evidence="3">CBS 627.86</strain>
    </source>
</reference>